<keyword evidence="2" id="KW-1133">Transmembrane helix</keyword>
<feature type="region of interest" description="Disordered" evidence="1">
    <location>
        <begin position="595"/>
        <end position="733"/>
    </location>
</feature>
<feature type="region of interest" description="Disordered" evidence="1">
    <location>
        <begin position="290"/>
        <end position="360"/>
    </location>
</feature>
<feature type="compositionally biased region" description="Basic and acidic residues" evidence="1">
    <location>
        <begin position="511"/>
        <end position="551"/>
    </location>
</feature>
<name>A0AAN7B3V3_9PEZI</name>
<organism evidence="3 4">
    <name type="scientific">Rhypophila decipiens</name>
    <dbReference type="NCBI Taxonomy" id="261697"/>
    <lineage>
        <taxon>Eukaryota</taxon>
        <taxon>Fungi</taxon>
        <taxon>Dikarya</taxon>
        <taxon>Ascomycota</taxon>
        <taxon>Pezizomycotina</taxon>
        <taxon>Sordariomycetes</taxon>
        <taxon>Sordariomycetidae</taxon>
        <taxon>Sordariales</taxon>
        <taxon>Naviculisporaceae</taxon>
        <taxon>Rhypophila</taxon>
    </lineage>
</organism>
<feature type="region of interest" description="Disordered" evidence="1">
    <location>
        <begin position="429"/>
        <end position="570"/>
    </location>
</feature>
<dbReference type="PANTHER" id="PTHR37538">
    <property type="entry name" value="BTB DOMAIN-CONTAINING PROTEIN"/>
    <property type="match status" value="1"/>
</dbReference>
<evidence type="ECO:0000313" key="4">
    <source>
        <dbReference type="Proteomes" id="UP001301769"/>
    </source>
</evidence>
<keyword evidence="4" id="KW-1185">Reference proteome</keyword>
<accession>A0AAN7B3V3</accession>
<evidence type="ECO:0000256" key="1">
    <source>
        <dbReference type="SAM" id="MobiDB-lite"/>
    </source>
</evidence>
<gene>
    <name evidence="3" type="ORF">QBC37DRAFT_449207</name>
</gene>
<reference evidence="3" key="1">
    <citation type="journal article" date="2023" name="Mol. Phylogenet. Evol.">
        <title>Genome-scale phylogeny and comparative genomics of the fungal order Sordariales.</title>
        <authorList>
            <person name="Hensen N."/>
            <person name="Bonometti L."/>
            <person name="Westerberg I."/>
            <person name="Brannstrom I.O."/>
            <person name="Guillou S."/>
            <person name="Cros-Aarteil S."/>
            <person name="Calhoun S."/>
            <person name="Haridas S."/>
            <person name="Kuo A."/>
            <person name="Mondo S."/>
            <person name="Pangilinan J."/>
            <person name="Riley R."/>
            <person name="LaButti K."/>
            <person name="Andreopoulos B."/>
            <person name="Lipzen A."/>
            <person name="Chen C."/>
            <person name="Yan M."/>
            <person name="Daum C."/>
            <person name="Ng V."/>
            <person name="Clum A."/>
            <person name="Steindorff A."/>
            <person name="Ohm R.A."/>
            <person name="Martin F."/>
            <person name="Silar P."/>
            <person name="Natvig D.O."/>
            <person name="Lalanne C."/>
            <person name="Gautier V."/>
            <person name="Ament-Velasquez S.L."/>
            <person name="Kruys A."/>
            <person name="Hutchinson M.I."/>
            <person name="Powell A.J."/>
            <person name="Barry K."/>
            <person name="Miller A.N."/>
            <person name="Grigoriev I.V."/>
            <person name="Debuchy R."/>
            <person name="Gladieux P."/>
            <person name="Hiltunen Thoren M."/>
            <person name="Johannesson H."/>
        </authorList>
    </citation>
    <scope>NUCLEOTIDE SEQUENCE</scope>
    <source>
        <strain evidence="3">PSN293</strain>
    </source>
</reference>
<reference evidence="3" key="2">
    <citation type="submission" date="2023-05" db="EMBL/GenBank/DDBJ databases">
        <authorList>
            <consortium name="Lawrence Berkeley National Laboratory"/>
            <person name="Steindorff A."/>
            <person name="Hensen N."/>
            <person name="Bonometti L."/>
            <person name="Westerberg I."/>
            <person name="Brannstrom I.O."/>
            <person name="Guillou S."/>
            <person name="Cros-Aarteil S."/>
            <person name="Calhoun S."/>
            <person name="Haridas S."/>
            <person name="Kuo A."/>
            <person name="Mondo S."/>
            <person name="Pangilinan J."/>
            <person name="Riley R."/>
            <person name="Labutti K."/>
            <person name="Andreopoulos B."/>
            <person name="Lipzen A."/>
            <person name="Chen C."/>
            <person name="Yanf M."/>
            <person name="Daum C."/>
            <person name="Ng V."/>
            <person name="Clum A."/>
            <person name="Ohm R."/>
            <person name="Martin F."/>
            <person name="Silar P."/>
            <person name="Natvig D."/>
            <person name="Lalanne C."/>
            <person name="Gautier V."/>
            <person name="Ament-Velasquez S.L."/>
            <person name="Kruys A."/>
            <person name="Hutchinson M.I."/>
            <person name="Powell A.J."/>
            <person name="Barry K."/>
            <person name="Miller A.N."/>
            <person name="Grigoriev I.V."/>
            <person name="Debuchy R."/>
            <person name="Gladieux P."/>
            <person name="Thoren M.H."/>
            <person name="Johannesson H."/>
        </authorList>
    </citation>
    <scope>NUCLEOTIDE SEQUENCE</scope>
    <source>
        <strain evidence="3">PSN293</strain>
    </source>
</reference>
<proteinExistence type="predicted"/>
<feature type="compositionally biased region" description="Basic and acidic residues" evidence="1">
    <location>
        <begin position="659"/>
        <end position="679"/>
    </location>
</feature>
<sequence>MRPPCNFNVYITIEAATIIGLTFFAATSIIVKSIMAKRKKSSNAAKSVTPLPHPPAIKAALDSKKVADASGPLQGESSTSTLPPVIEEIDHRPDNSPYASTPCTVPFASPMTVPKDILIKSPKLHAAFEDKLPELPDIPEDIGHVLVHYLHTGTYESLKPKEPFIPSKQIVELKTSIKAYAAARAYDLPELMRLTQQQIEKHGEGLPLPSLLEITRDSFPTLSEHDDWFIYYLKSRIRPHLEDPKSILGSDLLDRISGILSPHKVLLRTVLEMFCERIVPLPKAIANMAHAESARPNSPPPPSASSVALVQTRSKAMTKEDSLPLKKQATPWPSPDPELASVTSGSKDGISEPAAESVPEHKAVELNTEREVAPPASVVAVAPTTAFRIEAEPVLNHDDVFKPTVMPTNRERKDSGKLLDMAPEWGLGPVIKDIEPVPEPETPERERPGKRILREVDSGFWEFSPSEPEPLPERPSSVVEIFPELEPLKEVVTPPEPKKEEEPEIAAPDAPEPKKDDEFVDKRDFATPHDNDTQDQDKIVETDEEQTKATEHVQVPAPAPIAASASTTDAVNKAEELVDSTLDKVADKAELVGSEIMSDTAKVEPNHGDPQSGTKLTAHQPETSDAQPNSDAEVQPEPQAETKAEPQLLSDTPQSADSADAKKAEPAVEPKQEPAREPEVPAAESHAALDTGVDTDANPAVPVPEPAPQQEGTKTVTEPNLIQDLGSAARSKSWKRKLSLRYPVLFGRGM</sequence>
<evidence type="ECO:0000313" key="3">
    <source>
        <dbReference type="EMBL" id="KAK4209933.1"/>
    </source>
</evidence>
<dbReference type="Proteomes" id="UP001301769">
    <property type="component" value="Unassembled WGS sequence"/>
</dbReference>
<keyword evidence="2" id="KW-0812">Transmembrane</keyword>
<feature type="compositionally biased region" description="Basic and acidic residues" evidence="1">
    <location>
        <begin position="442"/>
        <end position="457"/>
    </location>
</feature>
<dbReference type="EMBL" id="MU858189">
    <property type="protein sequence ID" value="KAK4209933.1"/>
    <property type="molecule type" value="Genomic_DNA"/>
</dbReference>
<comment type="caution">
    <text evidence="3">The sequence shown here is derived from an EMBL/GenBank/DDBJ whole genome shotgun (WGS) entry which is preliminary data.</text>
</comment>
<feature type="transmembrane region" description="Helical" evidence="2">
    <location>
        <begin position="7"/>
        <end position="31"/>
    </location>
</feature>
<feature type="region of interest" description="Disordered" evidence="1">
    <location>
        <begin position="68"/>
        <end position="98"/>
    </location>
</feature>
<protein>
    <submittedName>
        <fullName evidence="3">Uncharacterized protein</fullName>
    </submittedName>
</protein>
<dbReference type="AlphaFoldDB" id="A0AAN7B3V3"/>
<keyword evidence="2" id="KW-0472">Membrane</keyword>
<dbReference type="PANTHER" id="PTHR37538:SF1">
    <property type="entry name" value="BTB DOMAIN-CONTAINING PROTEIN"/>
    <property type="match status" value="1"/>
</dbReference>
<evidence type="ECO:0000256" key="2">
    <source>
        <dbReference type="SAM" id="Phobius"/>
    </source>
</evidence>
<feature type="compositionally biased region" description="Polar residues" evidence="1">
    <location>
        <begin position="609"/>
        <end position="632"/>
    </location>
</feature>